<keyword evidence="2" id="KW-1133">Transmembrane helix</keyword>
<protein>
    <submittedName>
        <fullName evidence="5">Uncharacterized protein</fullName>
    </submittedName>
</protein>
<keyword evidence="2" id="KW-0472">Membrane</keyword>
<gene>
    <name evidence="5" type="ORF">MNBD_GAMMA07-196</name>
</gene>
<dbReference type="InterPro" id="IPR003148">
    <property type="entry name" value="RCK_N"/>
</dbReference>
<proteinExistence type="predicted"/>
<reference evidence="5" key="1">
    <citation type="submission" date="2018-06" db="EMBL/GenBank/DDBJ databases">
        <authorList>
            <person name="Zhirakovskaya E."/>
        </authorList>
    </citation>
    <scope>NUCLEOTIDE SEQUENCE</scope>
</reference>
<dbReference type="SUPFAM" id="SSF51735">
    <property type="entry name" value="NAD(P)-binding Rossmann-fold domains"/>
    <property type="match status" value="1"/>
</dbReference>
<dbReference type="SUPFAM" id="SSF81324">
    <property type="entry name" value="Voltage-gated potassium channels"/>
    <property type="match status" value="1"/>
</dbReference>
<feature type="domain" description="RCK N-terminal" evidence="4">
    <location>
        <begin position="126"/>
        <end position="239"/>
    </location>
</feature>
<dbReference type="GO" id="GO:0006813">
    <property type="term" value="P:potassium ion transport"/>
    <property type="evidence" value="ECO:0007669"/>
    <property type="project" value="InterPro"/>
</dbReference>
<accession>A0A3B0WU13</accession>
<dbReference type="Gene3D" id="1.10.287.70">
    <property type="match status" value="1"/>
</dbReference>
<organism evidence="5">
    <name type="scientific">hydrothermal vent metagenome</name>
    <dbReference type="NCBI Taxonomy" id="652676"/>
    <lineage>
        <taxon>unclassified sequences</taxon>
        <taxon>metagenomes</taxon>
        <taxon>ecological metagenomes</taxon>
    </lineage>
</organism>
<evidence type="ECO:0000259" key="4">
    <source>
        <dbReference type="Pfam" id="PF22614"/>
    </source>
</evidence>
<evidence type="ECO:0000313" key="5">
    <source>
        <dbReference type="EMBL" id="VAW56010.1"/>
    </source>
</evidence>
<feature type="domain" description="Potassium channel" evidence="3">
    <location>
        <begin position="37"/>
        <end position="99"/>
    </location>
</feature>
<feature type="transmembrane region" description="Helical" evidence="2">
    <location>
        <begin position="83"/>
        <end position="101"/>
    </location>
</feature>
<dbReference type="InterPro" id="IPR013099">
    <property type="entry name" value="K_chnl_dom"/>
</dbReference>
<dbReference type="PANTHER" id="PTHR43833">
    <property type="entry name" value="POTASSIUM CHANNEL PROTEIN 2-RELATED-RELATED"/>
    <property type="match status" value="1"/>
</dbReference>
<dbReference type="InterPro" id="IPR050721">
    <property type="entry name" value="Trk_Ktr_HKT_K-transport"/>
</dbReference>
<dbReference type="Pfam" id="PF07885">
    <property type="entry name" value="Ion_trans_2"/>
    <property type="match status" value="1"/>
</dbReference>
<evidence type="ECO:0000259" key="3">
    <source>
        <dbReference type="Pfam" id="PF07885"/>
    </source>
</evidence>
<evidence type="ECO:0000256" key="2">
    <source>
        <dbReference type="SAM" id="Phobius"/>
    </source>
</evidence>
<dbReference type="Pfam" id="PF22614">
    <property type="entry name" value="Slo-like_RCK"/>
    <property type="match status" value="1"/>
</dbReference>
<sequence length="369" mass="41926">MNLILRLLTVRRKRRKRVRLKFTPTSDIAKSISQSALLLLFLFGLHIGFMMNFESLSFGDSLWLTLTTATTVGYGDVSATTTPGRIATIVLIYIGGIYVLSKVAGDYFDYRADVRDKKTKGHWKWKMNNHIIILNTPTHSGKRYLQRLIKQFRNSSHYEDTPIYILTCDFPNGLPNYITELQNVVHYTGDPSDPELLSVVGAHNARDIIVLSTNEHDEAADGRTFDILHRLKELDSQANILAECVVDTNRERLQKAGAHIVIRPIRAYPEMIVRAFVTPGSELIIENMFNSDDDEYRRYDVEIKNTLWSEIVTRLITNDAGIVVAYIDLHTQKMVYNPSASSVPDISALITICKEDNMFSNHDIKALGF</sequence>
<comment type="subcellular location">
    <subcellularLocation>
        <location evidence="1">Cell membrane</location>
        <topology evidence="1">Multi-pass membrane protein</topology>
    </subcellularLocation>
</comment>
<evidence type="ECO:0000256" key="1">
    <source>
        <dbReference type="ARBA" id="ARBA00004651"/>
    </source>
</evidence>
<name>A0A3B0WU13_9ZZZZ</name>
<dbReference type="AlphaFoldDB" id="A0A3B0WU13"/>
<dbReference type="GO" id="GO:0005886">
    <property type="term" value="C:plasma membrane"/>
    <property type="evidence" value="ECO:0007669"/>
    <property type="project" value="UniProtKB-SubCell"/>
</dbReference>
<dbReference type="Gene3D" id="3.40.50.720">
    <property type="entry name" value="NAD(P)-binding Rossmann-like Domain"/>
    <property type="match status" value="1"/>
</dbReference>
<dbReference type="PANTHER" id="PTHR43833:SF9">
    <property type="entry name" value="POTASSIUM CHANNEL PROTEIN YUGO-RELATED"/>
    <property type="match status" value="1"/>
</dbReference>
<dbReference type="EMBL" id="UOFF01000158">
    <property type="protein sequence ID" value="VAW56010.1"/>
    <property type="molecule type" value="Genomic_DNA"/>
</dbReference>
<keyword evidence="2" id="KW-0812">Transmembrane</keyword>
<dbReference type="InterPro" id="IPR036291">
    <property type="entry name" value="NAD(P)-bd_dom_sf"/>
</dbReference>